<keyword evidence="1" id="KW-0472">Membrane</keyword>
<feature type="transmembrane region" description="Helical" evidence="1">
    <location>
        <begin position="36"/>
        <end position="59"/>
    </location>
</feature>
<evidence type="ECO:0000256" key="1">
    <source>
        <dbReference type="SAM" id="Phobius"/>
    </source>
</evidence>
<dbReference type="EMBL" id="FJUY01000001">
    <property type="protein sequence ID" value="CZT15465.1"/>
    <property type="molecule type" value="Genomic_DNA"/>
</dbReference>
<accession>A0A2D3UQG6</accession>
<sequence length="114" mass="12903">MLLIHIHVLSRTVFLVVVAAVNNTLLFATLCHIRNLLLGMTISTLRKIFLAAVPFGCVLRCSSSRQRKTHLKQTAKQTCQDQSSLYRNRAEQSIESQQRIRIITHAMAARIKSC</sequence>
<dbReference type="GeneID" id="35596593"/>
<keyword evidence="3" id="KW-1185">Reference proteome</keyword>
<protein>
    <submittedName>
        <fullName evidence="2">Uncharacterized protein</fullName>
    </submittedName>
</protein>
<evidence type="ECO:0000313" key="2">
    <source>
        <dbReference type="EMBL" id="CZT15465.1"/>
    </source>
</evidence>
<keyword evidence="1" id="KW-1133">Transmembrane helix</keyword>
<feature type="transmembrane region" description="Helical" evidence="1">
    <location>
        <begin position="12"/>
        <end position="30"/>
    </location>
</feature>
<dbReference type="RefSeq" id="XP_023622361.1">
    <property type="nucleotide sequence ID" value="XM_023766593.1"/>
</dbReference>
<keyword evidence="1" id="KW-0812">Transmembrane</keyword>
<dbReference type="Proteomes" id="UP000225277">
    <property type="component" value="Unassembled WGS sequence"/>
</dbReference>
<reference evidence="2 3" key="1">
    <citation type="submission" date="2016-03" db="EMBL/GenBank/DDBJ databases">
        <authorList>
            <person name="Ploux O."/>
        </authorList>
    </citation>
    <scope>NUCLEOTIDE SEQUENCE [LARGE SCALE GENOMIC DNA]</scope>
    <source>
        <strain evidence="2 3">URUG2</strain>
    </source>
</reference>
<evidence type="ECO:0000313" key="3">
    <source>
        <dbReference type="Proteomes" id="UP000225277"/>
    </source>
</evidence>
<name>A0A2D3UQG6_9PEZI</name>
<gene>
    <name evidence="2" type="ORF">RCC_01321</name>
</gene>
<proteinExistence type="predicted"/>
<organism evidence="2 3">
    <name type="scientific">Ramularia collo-cygni</name>
    <dbReference type="NCBI Taxonomy" id="112498"/>
    <lineage>
        <taxon>Eukaryota</taxon>
        <taxon>Fungi</taxon>
        <taxon>Dikarya</taxon>
        <taxon>Ascomycota</taxon>
        <taxon>Pezizomycotina</taxon>
        <taxon>Dothideomycetes</taxon>
        <taxon>Dothideomycetidae</taxon>
        <taxon>Mycosphaerellales</taxon>
        <taxon>Mycosphaerellaceae</taxon>
        <taxon>Ramularia</taxon>
    </lineage>
</organism>
<dbReference type="AlphaFoldDB" id="A0A2D3UQG6"/>